<evidence type="ECO:0000313" key="1">
    <source>
        <dbReference type="EMBL" id="MFC3001529.1"/>
    </source>
</evidence>
<dbReference type="RefSeq" id="WP_216837583.1">
    <property type="nucleotide sequence ID" value="NZ_JAFNJS010000004.1"/>
</dbReference>
<accession>A0ABV7BZ28</accession>
<keyword evidence="2" id="KW-1185">Reference proteome</keyword>
<name>A0ABV7BZ28_9PROT</name>
<comment type="caution">
    <text evidence="1">The sequence shown here is derived from an EMBL/GenBank/DDBJ whole genome shotgun (WGS) entry which is preliminary data.</text>
</comment>
<protein>
    <submittedName>
        <fullName evidence="1">Uncharacterized protein</fullName>
    </submittedName>
</protein>
<evidence type="ECO:0000313" key="2">
    <source>
        <dbReference type="Proteomes" id="UP001595420"/>
    </source>
</evidence>
<proteinExistence type="predicted"/>
<reference evidence="2" key="1">
    <citation type="journal article" date="2019" name="Int. J. Syst. Evol. Microbiol.">
        <title>The Global Catalogue of Microorganisms (GCM) 10K type strain sequencing project: providing services to taxonomists for standard genome sequencing and annotation.</title>
        <authorList>
            <consortium name="The Broad Institute Genomics Platform"/>
            <consortium name="The Broad Institute Genome Sequencing Center for Infectious Disease"/>
            <person name="Wu L."/>
            <person name="Ma J."/>
        </authorList>
    </citation>
    <scope>NUCLEOTIDE SEQUENCE [LARGE SCALE GENOMIC DNA]</scope>
    <source>
        <strain evidence="2">CGMCC 1.16855</strain>
    </source>
</reference>
<dbReference type="Proteomes" id="UP001595420">
    <property type="component" value="Unassembled WGS sequence"/>
</dbReference>
<sequence length="114" mass="11774">MPDPLRNLPIAAKILLPALLTAFVALAAAIAGGWHLAGLQRGYDDLLFRDAKAAIFSARMATASADLGRLVQATAEPGAAEALRRLVWVASSAPIWPGCAPRPPAGPTGAGRPR</sequence>
<dbReference type="EMBL" id="JBHRSB010000004">
    <property type="protein sequence ID" value="MFC3001529.1"/>
    <property type="molecule type" value="Genomic_DNA"/>
</dbReference>
<gene>
    <name evidence="1" type="ORF">ACFOD3_16605</name>
</gene>
<organism evidence="1 2">
    <name type="scientific">Falsiroseomonas tokyonensis</name>
    <dbReference type="NCBI Taxonomy" id="430521"/>
    <lineage>
        <taxon>Bacteria</taxon>
        <taxon>Pseudomonadati</taxon>
        <taxon>Pseudomonadota</taxon>
        <taxon>Alphaproteobacteria</taxon>
        <taxon>Acetobacterales</taxon>
        <taxon>Roseomonadaceae</taxon>
        <taxon>Falsiroseomonas</taxon>
    </lineage>
</organism>